<gene>
    <name evidence="3" type="ORF">BJ976_001405</name>
</gene>
<dbReference type="PANTHER" id="PTHR35561">
    <property type="entry name" value="RNA 2',3'-CYCLIC PHOSPHODIESTERASE"/>
    <property type="match status" value="1"/>
</dbReference>
<sequence length="197" mass="21056">MRLFLAIRPPRAALDHLEPALDGVRDPAGRALRWTEPEQRHLTLAFHPEVPAGAVDGVVADAGRIAAGHAPLDLHLAGAGEFSHRTLWVGVGGQVRQLGALLAEPWLADDDGRDRRRAHLTVARVSGAAPRPRGRRRGEPRPPAPATVLLAEAVHALTVYRGPQWTADEVEVVASRLGEGRSGGPLHEVLATVPLRG</sequence>
<feature type="active site" description="Proton acceptor" evidence="1">
    <location>
        <position position="119"/>
    </location>
</feature>
<evidence type="ECO:0000259" key="2">
    <source>
        <dbReference type="Pfam" id="PF02834"/>
    </source>
</evidence>
<protein>
    <recommendedName>
        <fullName evidence="1">RNA 2',3'-cyclic phosphodiesterase</fullName>
        <shortName evidence="1">RNA 2',3'-CPDase</shortName>
        <ecNumber evidence="1">3.1.4.58</ecNumber>
    </recommendedName>
</protein>
<organism evidence="3 4">
    <name type="scientific">Micrococcus flavus</name>
    <dbReference type="NCBI Taxonomy" id="384602"/>
    <lineage>
        <taxon>Bacteria</taxon>
        <taxon>Bacillati</taxon>
        <taxon>Actinomycetota</taxon>
        <taxon>Actinomycetes</taxon>
        <taxon>Micrococcales</taxon>
        <taxon>Micrococcaceae</taxon>
        <taxon>Micrococcus</taxon>
    </lineage>
</organism>
<comment type="catalytic activity">
    <reaction evidence="1">
        <text>a 3'-end 2',3'-cyclophospho-ribonucleotide-RNA + H2O = a 3'-end 2'-phospho-ribonucleotide-RNA + H(+)</text>
        <dbReference type="Rhea" id="RHEA:11828"/>
        <dbReference type="Rhea" id="RHEA-COMP:10464"/>
        <dbReference type="Rhea" id="RHEA-COMP:17353"/>
        <dbReference type="ChEBI" id="CHEBI:15377"/>
        <dbReference type="ChEBI" id="CHEBI:15378"/>
        <dbReference type="ChEBI" id="CHEBI:83064"/>
        <dbReference type="ChEBI" id="CHEBI:173113"/>
        <dbReference type="EC" id="3.1.4.58"/>
    </reaction>
</comment>
<dbReference type="Proteomes" id="UP000560081">
    <property type="component" value="Unassembled WGS sequence"/>
</dbReference>
<dbReference type="Pfam" id="PF02834">
    <property type="entry name" value="LigT_PEase"/>
    <property type="match status" value="1"/>
</dbReference>
<evidence type="ECO:0000313" key="4">
    <source>
        <dbReference type="Proteomes" id="UP000560081"/>
    </source>
</evidence>
<feature type="active site" description="Proton donor" evidence="1">
    <location>
        <position position="41"/>
    </location>
</feature>
<keyword evidence="1" id="KW-0378">Hydrolase</keyword>
<feature type="short sequence motif" description="HXTX 2" evidence="1">
    <location>
        <begin position="119"/>
        <end position="122"/>
    </location>
</feature>
<accession>A0A4Y8X6E8</accession>
<dbReference type="InterPro" id="IPR009097">
    <property type="entry name" value="Cyclic_Pdiesterase"/>
</dbReference>
<dbReference type="GO" id="GO:0008664">
    <property type="term" value="F:RNA 2',3'-cyclic 3'-phosphodiesterase activity"/>
    <property type="evidence" value="ECO:0007669"/>
    <property type="project" value="UniProtKB-EC"/>
</dbReference>
<dbReference type="PANTHER" id="PTHR35561:SF1">
    <property type="entry name" value="RNA 2',3'-CYCLIC PHOSPHODIESTERASE"/>
    <property type="match status" value="1"/>
</dbReference>
<evidence type="ECO:0000313" key="3">
    <source>
        <dbReference type="EMBL" id="MBB4883054.1"/>
    </source>
</evidence>
<keyword evidence="3" id="KW-0436">Ligase</keyword>
<feature type="domain" description="Phosphoesterase HXTX" evidence="2">
    <location>
        <begin position="8"/>
        <end position="85"/>
    </location>
</feature>
<dbReference type="InterPro" id="IPR004175">
    <property type="entry name" value="RNA_CPDase"/>
</dbReference>
<dbReference type="Gene3D" id="3.90.1140.10">
    <property type="entry name" value="Cyclic phosphodiesterase"/>
    <property type="match status" value="1"/>
</dbReference>
<comment type="caution">
    <text evidence="3">The sequence shown here is derived from an EMBL/GenBank/DDBJ whole genome shotgun (WGS) entry which is preliminary data.</text>
</comment>
<dbReference type="RefSeq" id="WP_135028260.1">
    <property type="nucleotide sequence ID" value="NZ_BMLA01000001.1"/>
</dbReference>
<dbReference type="InterPro" id="IPR014051">
    <property type="entry name" value="Phosphoesterase_HXTX"/>
</dbReference>
<keyword evidence="4" id="KW-1185">Reference proteome</keyword>
<name>A0A4Y8X6E8_9MICC</name>
<dbReference type="HAMAP" id="MF_01940">
    <property type="entry name" value="RNA_CPDase"/>
    <property type="match status" value="1"/>
</dbReference>
<reference evidence="3 4" key="1">
    <citation type="submission" date="2020-08" db="EMBL/GenBank/DDBJ databases">
        <title>Sequencing the genomes of 1000 actinobacteria strains.</title>
        <authorList>
            <person name="Klenk H.-P."/>
        </authorList>
    </citation>
    <scope>NUCLEOTIDE SEQUENCE [LARGE SCALE GENOMIC DNA]</scope>
    <source>
        <strain evidence="3 4">DSM 19079</strain>
    </source>
</reference>
<feature type="short sequence motif" description="HXTX 1" evidence="1">
    <location>
        <begin position="41"/>
        <end position="44"/>
    </location>
</feature>
<comment type="similarity">
    <text evidence="1">Belongs to the 2H phosphoesterase superfamily. ThpR family.</text>
</comment>
<dbReference type="GO" id="GO:0004113">
    <property type="term" value="F:2',3'-cyclic-nucleotide 3'-phosphodiesterase activity"/>
    <property type="evidence" value="ECO:0007669"/>
    <property type="project" value="InterPro"/>
</dbReference>
<dbReference type="OrthoDB" id="9787070at2"/>
<comment type="function">
    <text evidence="1">Hydrolyzes RNA 2',3'-cyclic phosphodiester to an RNA 2'-phosphomonoester.</text>
</comment>
<dbReference type="SUPFAM" id="SSF55144">
    <property type="entry name" value="LigT-like"/>
    <property type="match status" value="1"/>
</dbReference>
<dbReference type="AlphaFoldDB" id="A0A4Y8X6E8"/>
<proteinExistence type="inferred from homology"/>
<evidence type="ECO:0000256" key="1">
    <source>
        <dbReference type="HAMAP-Rule" id="MF_01940"/>
    </source>
</evidence>
<dbReference type="GO" id="GO:0016874">
    <property type="term" value="F:ligase activity"/>
    <property type="evidence" value="ECO:0007669"/>
    <property type="project" value="UniProtKB-KW"/>
</dbReference>
<dbReference type="EMBL" id="JACHMC010000001">
    <property type="protein sequence ID" value="MBB4883054.1"/>
    <property type="molecule type" value="Genomic_DNA"/>
</dbReference>
<dbReference type="EC" id="3.1.4.58" evidence="1"/>